<name>A0A4R7SW83_9ACTN</name>
<accession>A0A4R7SW83</accession>
<dbReference type="InterPro" id="IPR016167">
    <property type="entry name" value="FAD-bd_PCMH_sub1"/>
</dbReference>
<comment type="cofactor">
    <cofactor evidence="1">
        <name>FAD</name>
        <dbReference type="ChEBI" id="CHEBI:57692"/>
    </cofactor>
</comment>
<dbReference type="RefSeq" id="WP_133982753.1">
    <property type="nucleotide sequence ID" value="NZ_SOCE01000002.1"/>
</dbReference>
<dbReference type="Proteomes" id="UP000295151">
    <property type="component" value="Unassembled WGS sequence"/>
</dbReference>
<feature type="domain" description="FAD-binding PCMH-type" evidence="6">
    <location>
        <begin position="76"/>
        <end position="245"/>
    </location>
</feature>
<dbReference type="InterPro" id="IPR016166">
    <property type="entry name" value="FAD-bd_PCMH"/>
</dbReference>
<dbReference type="Gene3D" id="3.30.43.10">
    <property type="entry name" value="Uridine Diphospho-n-acetylenolpyruvylglucosamine Reductase, domain 2"/>
    <property type="match status" value="1"/>
</dbReference>
<keyword evidence="5" id="KW-0560">Oxidoreductase</keyword>
<evidence type="ECO:0000313" key="7">
    <source>
        <dbReference type="EMBL" id="TDU83474.1"/>
    </source>
</evidence>
<comment type="caution">
    <text evidence="7">The sequence shown here is derived from an EMBL/GenBank/DDBJ whole genome shotgun (WGS) entry which is preliminary data.</text>
</comment>
<protein>
    <submittedName>
        <fullName evidence="7">FAD/FMN-containing dehydrogenase</fullName>
    </submittedName>
</protein>
<evidence type="ECO:0000256" key="4">
    <source>
        <dbReference type="ARBA" id="ARBA00022827"/>
    </source>
</evidence>
<evidence type="ECO:0000256" key="3">
    <source>
        <dbReference type="ARBA" id="ARBA00022630"/>
    </source>
</evidence>
<dbReference type="GO" id="GO:0071949">
    <property type="term" value="F:FAD binding"/>
    <property type="evidence" value="ECO:0007669"/>
    <property type="project" value="InterPro"/>
</dbReference>
<keyword evidence="8" id="KW-1185">Reference proteome</keyword>
<comment type="similarity">
    <text evidence="2">Belongs to the oxygen-dependent FAD-linked oxidoreductase family.</text>
</comment>
<dbReference type="OrthoDB" id="3682986at2"/>
<dbReference type="InterPro" id="IPR016169">
    <property type="entry name" value="FAD-bd_PCMH_sub2"/>
</dbReference>
<evidence type="ECO:0000259" key="6">
    <source>
        <dbReference type="PROSITE" id="PS51387"/>
    </source>
</evidence>
<evidence type="ECO:0000256" key="1">
    <source>
        <dbReference type="ARBA" id="ARBA00001974"/>
    </source>
</evidence>
<dbReference type="GO" id="GO:0016491">
    <property type="term" value="F:oxidoreductase activity"/>
    <property type="evidence" value="ECO:0007669"/>
    <property type="project" value="UniProtKB-KW"/>
</dbReference>
<dbReference type="PANTHER" id="PTHR42973:SF39">
    <property type="entry name" value="FAD-BINDING PCMH-TYPE DOMAIN-CONTAINING PROTEIN"/>
    <property type="match status" value="1"/>
</dbReference>
<dbReference type="InterPro" id="IPR050416">
    <property type="entry name" value="FAD-linked_Oxidoreductase"/>
</dbReference>
<keyword evidence="4" id="KW-0274">FAD</keyword>
<reference evidence="7 8" key="1">
    <citation type="submission" date="2019-03" db="EMBL/GenBank/DDBJ databases">
        <title>Genomic Encyclopedia of Type Strains, Phase III (KMG-III): the genomes of soil and plant-associated and newly described type strains.</title>
        <authorList>
            <person name="Whitman W."/>
        </authorList>
    </citation>
    <scope>NUCLEOTIDE SEQUENCE [LARGE SCALE GENOMIC DNA]</scope>
    <source>
        <strain evidence="7 8">VKM Ac-2575</strain>
    </source>
</reference>
<dbReference type="Gene3D" id="3.30.465.10">
    <property type="match status" value="1"/>
</dbReference>
<evidence type="ECO:0000256" key="5">
    <source>
        <dbReference type="ARBA" id="ARBA00023002"/>
    </source>
</evidence>
<sequence length="489" mass="50332">MSQVDRRTLLKTGGALAAVALTSCSGNKPASAGPDSLTAAAGPDWNGFRKGLTGKLYRPGDAGYAGAHQVFNPRFDSIQPAGVVRISTVDDVRESILFARKNKLVCVPKGGGHSYVGGSTAGNGLVVDVGSARGISYANNVVTIGAGAKLYDVHAYLDKFGRSIPTGTCPTVGIAGLTLGGGMGIHTRTYGLTLDRVMSMQVVTADGVFRTVSPTQEPELFWALRGGGGGNLGIVTSFRLATIGAGKLGFFRLTWPEAKAAAVVRGWQRFAHEAPATAWGNLHIDAQSNGTLSIHILGVSTTGSAGAVAAQVESFVGSKATTRSITVKTHMEAVRYLGGGTTSPRTGFLAGSDVLRGPMDAGTINGLLGAVKAAARAKVPAAAILDPLGGQAAKEPGPGTAWPWRSALGVIQWYCGTAAHPTSAQVGAAQKFVTSGHHAVAKASAGGYVNYVEAGRSGNSYYGAKLGRLRAAKKKYDPTNFFRTPYTLG</sequence>
<dbReference type="InterPro" id="IPR036318">
    <property type="entry name" value="FAD-bd_PCMH-like_sf"/>
</dbReference>
<proteinExistence type="inferred from homology"/>
<keyword evidence="3" id="KW-0285">Flavoprotein</keyword>
<evidence type="ECO:0000313" key="8">
    <source>
        <dbReference type="Proteomes" id="UP000295151"/>
    </source>
</evidence>
<dbReference type="PROSITE" id="PS51318">
    <property type="entry name" value="TAT"/>
    <property type="match status" value="1"/>
</dbReference>
<dbReference type="AlphaFoldDB" id="A0A4R7SW83"/>
<dbReference type="InterPro" id="IPR012951">
    <property type="entry name" value="BBE"/>
</dbReference>
<dbReference type="InterPro" id="IPR006094">
    <property type="entry name" value="Oxid_FAD_bind_N"/>
</dbReference>
<dbReference type="SUPFAM" id="SSF56176">
    <property type="entry name" value="FAD-binding/transporter-associated domain-like"/>
    <property type="match status" value="1"/>
</dbReference>
<gene>
    <name evidence="7" type="ORF">EV138_5938</name>
</gene>
<dbReference type="Pfam" id="PF08031">
    <property type="entry name" value="BBE"/>
    <property type="match status" value="1"/>
</dbReference>
<dbReference type="PROSITE" id="PS51387">
    <property type="entry name" value="FAD_PCMH"/>
    <property type="match status" value="1"/>
</dbReference>
<organism evidence="7 8">
    <name type="scientific">Kribbella voronezhensis</name>
    <dbReference type="NCBI Taxonomy" id="2512212"/>
    <lineage>
        <taxon>Bacteria</taxon>
        <taxon>Bacillati</taxon>
        <taxon>Actinomycetota</taxon>
        <taxon>Actinomycetes</taxon>
        <taxon>Propionibacteriales</taxon>
        <taxon>Kribbellaceae</taxon>
        <taxon>Kribbella</taxon>
    </lineage>
</organism>
<evidence type="ECO:0000256" key="2">
    <source>
        <dbReference type="ARBA" id="ARBA00005466"/>
    </source>
</evidence>
<dbReference type="InterPro" id="IPR006311">
    <property type="entry name" value="TAT_signal"/>
</dbReference>
<dbReference type="EMBL" id="SOCE01000002">
    <property type="protein sequence ID" value="TDU83474.1"/>
    <property type="molecule type" value="Genomic_DNA"/>
</dbReference>
<dbReference type="PROSITE" id="PS51257">
    <property type="entry name" value="PROKAR_LIPOPROTEIN"/>
    <property type="match status" value="1"/>
</dbReference>
<dbReference type="PANTHER" id="PTHR42973">
    <property type="entry name" value="BINDING OXIDOREDUCTASE, PUTATIVE (AFU_ORTHOLOGUE AFUA_1G17690)-RELATED"/>
    <property type="match status" value="1"/>
</dbReference>
<dbReference type="Gene3D" id="3.40.462.20">
    <property type="match status" value="1"/>
</dbReference>
<dbReference type="Pfam" id="PF01565">
    <property type="entry name" value="FAD_binding_4"/>
    <property type="match status" value="1"/>
</dbReference>